<comment type="function">
    <text evidence="7 8">Key enzyme in folate metabolism. Catalyzes an essential reaction for de novo glycine and purine synthesis, and for DNA precursor synthesis.</text>
</comment>
<evidence type="ECO:0000259" key="9">
    <source>
        <dbReference type="PROSITE" id="PS51330"/>
    </source>
</evidence>
<keyword evidence="5 8" id="KW-0521">NADP</keyword>
<dbReference type="Gene3D" id="3.40.430.10">
    <property type="entry name" value="Dihydrofolate Reductase, subunit A"/>
    <property type="match status" value="1"/>
</dbReference>
<feature type="domain" description="DHFR" evidence="9">
    <location>
        <begin position="1"/>
        <end position="157"/>
    </location>
</feature>
<name>A0A1Y5F3G4_9BACT</name>
<evidence type="ECO:0000256" key="8">
    <source>
        <dbReference type="PIRNR" id="PIRNR000194"/>
    </source>
</evidence>
<evidence type="ECO:0000256" key="2">
    <source>
        <dbReference type="ARBA" id="ARBA00009539"/>
    </source>
</evidence>
<protein>
    <recommendedName>
        <fullName evidence="3 8">Dihydrofolate reductase</fullName>
        <ecNumber evidence="3 8">1.5.1.3</ecNumber>
    </recommendedName>
</protein>
<dbReference type="InterPro" id="IPR024072">
    <property type="entry name" value="DHFR-like_dom_sf"/>
</dbReference>
<evidence type="ECO:0000256" key="5">
    <source>
        <dbReference type="ARBA" id="ARBA00022857"/>
    </source>
</evidence>
<dbReference type="GO" id="GO:0005829">
    <property type="term" value="C:cytosol"/>
    <property type="evidence" value="ECO:0007669"/>
    <property type="project" value="TreeGrafter"/>
</dbReference>
<dbReference type="GO" id="GO:0046654">
    <property type="term" value="P:tetrahydrofolate biosynthetic process"/>
    <property type="evidence" value="ECO:0007669"/>
    <property type="project" value="UniProtKB-UniPathway"/>
</dbReference>
<dbReference type="CDD" id="cd00209">
    <property type="entry name" value="DHFR"/>
    <property type="match status" value="1"/>
</dbReference>
<evidence type="ECO:0000256" key="4">
    <source>
        <dbReference type="ARBA" id="ARBA00022563"/>
    </source>
</evidence>
<dbReference type="InterPro" id="IPR012259">
    <property type="entry name" value="DHFR"/>
</dbReference>
<accession>A0A1Y5F3G4</accession>
<evidence type="ECO:0000256" key="7">
    <source>
        <dbReference type="ARBA" id="ARBA00025067"/>
    </source>
</evidence>
<keyword evidence="4 8" id="KW-0554">One-carbon metabolism</keyword>
<dbReference type="PIRSF" id="PIRSF000194">
    <property type="entry name" value="DHFR"/>
    <property type="match status" value="1"/>
</dbReference>
<proteinExistence type="inferred from homology"/>
<organism evidence="10 11">
    <name type="scientific">Halobacteriovorax marinus</name>
    <dbReference type="NCBI Taxonomy" id="97084"/>
    <lineage>
        <taxon>Bacteria</taxon>
        <taxon>Pseudomonadati</taxon>
        <taxon>Bdellovibrionota</taxon>
        <taxon>Bacteriovoracia</taxon>
        <taxon>Bacteriovoracales</taxon>
        <taxon>Halobacteriovoraceae</taxon>
        <taxon>Halobacteriovorax</taxon>
    </lineage>
</organism>
<dbReference type="Proteomes" id="UP000196531">
    <property type="component" value="Unassembled WGS sequence"/>
</dbReference>
<dbReference type="PRINTS" id="PR00070">
    <property type="entry name" value="DHFR"/>
</dbReference>
<dbReference type="PANTHER" id="PTHR48069">
    <property type="entry name" value="DIHYDROFOLATE REDUCTASE"/>
    <property type="match status" value="1"/>
</dbReference>
<dbReference type="EMBL" id="MAAO01000011">
    <property type="protein sequence ID" value="OUR94236.1"/>
    <property type="molecule type" value="Genomic_DNA"/>
</dbReference>
<sequence>MIAGLGIERQLGLDGNLLWRLPQDLKSFKALTMGKPMVMGRKTFESIGKALPGRETIILTRDESYKRDDCTVVHSKEDLEAYIAEKALSEVMIVGGGEIYDLFLNESEKMYLSFVDYNGDADTYFPKWDETLWEQKSCEEFSATEKTLSWKLCLYSRKH</sequence>
<dbReference type="GO" id="GO:0006730">
    <property type="term" value="P:one-carbon metabolic process"/>
    <property type="evidence" value="ECO:0007669"/>
    <property type="project" value="UniProtKB-KW"/>
</dbReference>
<dbReference type="AlphaFoldDB" id="A0A1Y5F3G4"/>
<evidence type="ECO:0000313" key="11">
    <source>
        <dbReference type="Proteomes" id="UP000196531"/>
    </source>
</evidence>
<reference evidence="11" key="1">
    <citation type="journal article" date="2017" name="Proc. Natl. Acad. Sci. U.S.A.">
        <title>Simulation of Deepwater Horizon oil plume reveals substrate specialization within a complex community of hydrocarbon-degraders.</title>
        <authorList>
            <person name="Hu P."/>
            <person name="Dubinsky E.A."/>
            <person name="Probst A.J."/>
            <person name="Wang J."/>
            <person name="Sieber C.M.K."/>
            <person name="Tom L.M."/>
            <person name="Gardinali P."/>
            <person name="Banfield J.F."/>
            <person name="Atlas R.M."/>
            <person name="Andersen G.L."/>
        </authorList>
    </citation>
    <scope>NUCLEOTIDE SEQUENCE [LARGE SCALE GENOMIC DNA]</scope>
</reference>
<dbReference type="PROSITE" id="PS51330">
    <property type="entry name" value="DHFR_2"/>
    <property type="match status" value="1"/>
</dbReference>
<gene>
    <name evidence="10" type="ORF">A9Q84_17755</name>
</gene>
<dbReference type="EC" id="1.5.1.3" evidence="3 8"/>
<dbReference type="UniPathway" id="UPA00077">
    <property type="reaction ID" value="UER00158"/>
</dbReference>
<keyword evidence="6 8" id="KW-0560">Oxidoreductase</keyword>
<comment type="caution">
    <text evidence="10">The sequence shown here is derived from an EMBL/GenBank/DDBJ whole genome shotgun (WGS) entry which is preliminary data.</text>
</comment>
<comment type="pathway">
    <text evidence="1 8">Cofactor biosynthesis; tetrahydrofolate biosynthesis; 5,6,7,8-tetrahydrofolate from 7,8-dihydrofolate: step 1/1.</text>
</comment>
<dbReference type="GO" id="GO:0004146">
    <property type="term" value="F:dihydrofolate reductase activity"/>
    <property type="evidence" value="ECO:0007669"/>
    <property type="project" value="UniProtKB-EC"/>
</dbReference>
<dbReference type="GO" id="GO:0046655">
    <property type="term" value="P:folic acid metabolic process"/>
    <property type="evidence" value="ECO:0007669"/>
    <property type="project" value="TreeGrafter"/>
</dbReference>
<comment type="similarity">
    <text evidence="2 8">Belongs to the dihydrofolate reductase family.</text>
</comment>
<dbReference type="Pfam" id="PF00186">
    <property type="entry name" value="DHFR_1"/>
    <property type="match status" value="1"/>
</dbReference>
<dbReference type="InterPro" id="IPR001796">
    <property type="entry name" value="DHFR_dom"/>
</dbReference>
<dbReference type="SUPFAM" id="SSF53597">
    <property type="entry name" value="Dihydrofolate reductase-like"/>
    <property type="match status" value="1"/>
</dbReference>
<evidence type="ECO:0000256" key="6">
    <source>
        <dbReference type="ARBA" id="ARBA00023002"/>
    </source>
</evidence>
<dbReference type="GO" id="GO:0050661">
    <property type="term" value="F:NADP binding"/>
    <property type="evidence" value="ECO:0007669"/>
    <property type="project" value="InterPro"/>
</dbReference>
<comment type="catalytic activity">
    <reaction evidence="8">
        <text>(6S)-5,6,7,8-tetrahydrofolate + NADP(+) = 7,8-dihydrofolate + NADPH + H(+)</text>
        <dbReference type="Rhea" id="RHEA:15009"/>
        <dbReference type="ChEBI" id="CHEBI:15378"/>
        <dbReference type="ChEBI" id="CHEBI:57451"/>
        <dbReference type="ChEBI" id="CHEBI:57453"/>
        <dbReference type="ChEBI" id="CHEBI:57783"/>
        <dbReference type="ChEBI" id="CHEBI:58349"/>
        <dbReference type="EC" id="1.5.1.3"/>
    </reaction>
</comment>
<evidence type="ECO:0000256" key="3">
    <source>
        <dbReference type="ARBA" id="ARBA00012856"/>
    </source>
</evidence>
<dbReference type="GO" id="GO:0046452">
    <property type="term" value="P:dihydrofolate metabolic process"/>
    <property type="evidence" value="ECO:0007669"/>
    <property type="project" value="TreeGrafter"/>
</dbReference>
<evidence type="ECO:0000313" key="10">
    <source>
        <dbReference type="EMBL" id="OUR94236.1"/>
    </source>
</evidence>
<dbReference type="PANTHER" id="PTHR48069:SF3">
    <property type="entry name" value="DIHYDROFOLATE REDUCTASE"/>
    <property type="match status" value="1"/>
</dbReference>
<evidence type="ECO:0000256" key="1">
    <source>
        <dbReference type="ARBA" id="ARBA00004903"/>
    </source>
</evidence>